<dbReference type="EMBL" id="JAVFHQ010000026">
    <property type="protein sequence ID" value="KAK4544251.1"/>
    <property type="molecule type" value="Genomic_DNA"/>
</dbReference>
<dbReference type="PANTHER" id="PTHR36091:SF2">
    <property type="entry name" value="AMINOGLYCOSIDE PHOSPHOTRANSFERASE DOMAIN-CONTAINING PROTEIN"/>
    <property type="match status" value="1"/>
</dbReference>
<comment type="caution">
    <text evidence="2">The sequence shown here is derived from an EMBL/GenBank/DDBJ whole genome shotgun (WGS) entry which is preliminary data.</text>
</comment>
<accession>A0AAV9JH19</accession>
<evidence type="ECO:0000259" key="1">
    <source>
        <dbReference type="Pfam" id="PF01636"/>
    </source>
</evidence>
<reference evidence="2 3" key="1">
    <citation type="submission" date="2021-11" db="EMBL/GenBank/DDBJ databases">
        <title>Black yeast isolated from Biological Soil Crust.</title>
        <authorList>
            <person name="Kurbessoian T."/>
        </authorList>
    </citation>
    <scope>NUCLEOTIDE SEQUENCE [LARGE SCALE GENOMIC DNA]</scope>
    <source>
        <strain evidence="2 3">CCFEE 5522</strain>
    </source>
</reference>
<dbReference type="InterPro" id="IPR002575">
    <property type="entry name" value="Aminoglycoside_PTrfase"/>
</dbReference>
<organism evidence="2 3">
    <name type="scientific">Oleoguttula mirabilis</name>
    <dbReference type="NCBI Taxonomy" id="1507867"/>
    <lineage>
        <taxon>Eukaryota</taxon>
        <taxon>Fungi</taxon>
        <taxon>Dikarya</taxon>
        <taxon>Ascomycota</taxon>
        <taxon>Pezizomycotina</taxon>
        <taxon>Dothideomycetes</taxon>
        <taxon>Dothideomycetidae</taxon>
        <taxon>Mycosphaerellales</taxon>
        <taxon>Teratosphaeriaceae</taxon>
        <taxon>Oleoguttula</taxon>
    </lineage>
</organism>
<evidence type="ECO:0000313" key="2">
    <source>
        <dbReference type="EMBL" id="KAK4544251.1"/>
    </source>
</evidence>
<gene>
    <name evidence="2" type="ORF">LTR36_004461</name>
</gene>
<dbReference type="GO" id="GO:0005739">
    <property type="term" value="C:mitochondrion"/>
    <property type="evidence" value="ECO:0007669"/>
    <property type="project" value="TreeGrafter"/>
</dbReference>
<evidence type="ECO:0000313" key="3">
    <source>
        <dbReference type="Proteomes" id="UP001324427"/>
    </source>
</evidence>
<sequence>MDLVRSHGVPVPQVYSYSVNGGNSVGAEYIIMEKVSGRTLGDQWYDLSEKERIRVLSDIVAIEAKLFAIDLPASGSVYYERDLPEGVARVPINTEDSPADINPAHVLQAAAEKESKWLRKYGRPRYPVDRVYREFIGYQKSQPQEHLENLERYLQTAPHLVPAEVWLHKPTLRHPDLQPNNIFVSEKFSITGLIDWQHCSVRPLFLCAGIPNYLQNYGDADSENLIEPSLPENLADMNEDDRGFALEQFRRRQLHFYYLAATATMNKSHLHACMYESGLFRRKIFDHAGEPWEGNNIPLKADLVRLAQHWPQLVNPDVSAERRPVCPIAFTEEEIKECLSIAEQQDAADTTLENLRGFIGISTDGWVSNDRYDHAVAQAALMKERVMEYAENDFEREMTEAHWPFDDHDEKE</sequence>
<protein>
    <recommendedName>
        <fullName evidence="1">Aminoglycoside phosphotransferase domain-containing protein</fullName>
    </recommendedName>
</protein>
<dbReference type="Proteomes" id="UP001324427">
    <property type="component" value="Unassembled WGS sequence"/>
</dbReference>
<dbReference type="Gene3D" id="3.90.1200.10">
    <property type="match status" value="1"/>
</dbReference>
<keyword evidence="3" id="KW-1185">Reference proteome</keyword>
<dbReference type="SUPFAM" id="SSF56112">
    <property type="entry name" value="Protein kinase-like (PK-like)"/>
    <property type="match status" value="1"/>
</dbReference>
<proteinExistence type="predicted"/>
<feature type="domain" description="Aminoglycoside phosphotransferase" evidence="1">
    <location>
        <begin position="1"/>
        <end position="203"/>
    </location>
</feature>
<name>A0AAV9JH19_9PEZI</name>
<dbReference type="InterPro" id="IPR051035">
    <property type="entry name" value="Mito_inheritance_9"/>
</dbReference>
<dbReference type="Pfam" id="PF01636">
    <property type="entry name" value="APH"/>
    <property type="match status" value="1"/>
</dbReference>
<dbReference type="InterPro" id="IPR011009">
    <property type="entry name" value="Kinase-like_dom_sf"/>
</dbReference>
<dbReference type="PANTHER" id="PTHR36091">
    <property type="entry name" value="ALTERED INHERITANCE OF MITOCHONDRIA PROTEIN 9, MITOCHONDRIAL"/>
    <property type="match status" value="1"/>
</dbReference>
<dbReference type="AlphaFoldDB" id="A0AAV9JH19"/>